<dbReference type="Pfam" id="PF00078">
    <property type="entry name" value="RVT_1"/>
    <property type="match status" value="1"/>
</dbReference>
<gene>
    <name evidence="2" type="primary">K02A2.6</name>
    <name evidence="2" type="ORF">AWC38_SpisGene10324</name>
</gene>
<dbReference type="CDD" id="cd01647">
    <property type="entry name" value="RT_LTR"/>
    <property type="match status" value="1"/>
</dbReference>
<sequence length="361" mass="40934">MSRTQRHLLSIRELTYAAAHDKCIADELAGKANIEHMRDLANSKAEKVQHVHSGRNVEQNSKRADKCKSCGSMQYRSESCRFKNATCHHCQKKGHIRPGSGIKGFKGSLKLKEGAKAVFMKDRPVPYSLVEKVEREYDRLVESDIFYILYLAPIGQALWYMSLNLMDAYDQSFNQLFLDEESSQLLTINTRKGLFRSKRLCFEVKTAASQFQRVMDSILSGIKGVMVWVDDILVATSGGATNHMEVIKQVFGRLAKHNVKANGLQCQFFQTQVKYTGHILSKEGISPVKSKLDATRLAPRPKDASQLRSFLGTLNYYSEFIKDFSSKVHPPFLRTRLNGFGAKSVKFHFYGAKKFPLVSKF</sequence>
<reference evidence="3" key="1">
    <citation type="journal article" date="2017" name="bioRxiv">
        <title>Comparative analysis of the genomes of Stylophora pistillata and Acropora digitifera provides evidence for extensive differences between species of corals.</title>
        <authorList>
            <person name="Voolstra C.R."/>
            <person name="Li Y."/>
            <person name="Liew Y.J."/>
            <person name="Baumgarten S."/>
            <person name="Zoccola D."/>
            <person name="Flot J.-F."/>
            <person name="Tambutte S."/>
            <person name="Allemand D."/>
            <person name="Aranda M."/>
        </authorList>
    </citation>
    <scope>NUCLEOTIDE SEQUENCE [LARGE SCALE GENOMIC DNA]</scope>
</reference>
<comment type="caution">
    <text evidence="2">The sequence shown here is derived from an EMBL/GenBank/DDBJ whole genome shotgun (WGS) entry which is preliminary data.</text>
</comment>
<dbReference type="InterPro" id="IPR043502">
    <property type="entry name" value="DNA/RNA_pol_sf"/>
</dbReference>
<dbReference type="PANTHER" id="PTHR37984:SF13">
    <property type="entry name" value="RIBONUCLEASE H"/>
    <property type="match status" value="1"/>
</dbReference>
<dbReference type="PANTHER" id="PTHR37984">
    <property type="entry name" value="PROTEIN CBG26694"/>
    <property type="match status" value="1"/>
</dbReference>
<proteinExistence type="predicted"/>
<dbReference type="InterPro" id="IPR050951">
    <property type="entry name" value="Retrovirus_Pol_polyprotein"/>
</dbReference>
<evidence type="ECO:0000313" key="3">
    <source>
        <dbReference type="Proteomes" id="UP000225706"/>
    </source>
</evidence>
<accession>A0A2B4S2X8</accession>
<dbReference type="Proteomes" id="UP000225706">
    <property type="component" value="Unassembled WGS sequence"/>
</dbReference>
<name>A0A2B4S2X8_STYPI</name>
<protein>
    <submittedName>
        <fullName evidence="2">Uncharacterized protein K02A2.6</fullName>
    </submittedName>
</protein>
<dbReference type="AlphaFoldDB" id="A0A2B4S2X8"/>
<evidence type="ECO:0000313" key="2">
    <source>
        <dbReference type="EMBL" id="PFX25054.1"/>
    </source>
</evidence>
<dbReference type="SUPFAM" id="SSF56672">
    <property type="entry name" value="DNA/RNA polymerases"/>
    <property type="match status" value="1"/>
</dbReference>
<organism evidence="2 3">
    <name type="scientific">Stylophora pistillata</name>
    <name type="common">Smooth cauliflower coral</name>
    <dbReference type="NCBI Taxonomy" id="50429"/>
    <lineage>
        <taxon>Eukaryota</taxon>
        <taxon>Metazoa</taxon>
        <taxon>Cnidaria</taxon>
        <taxon>Anthozoa</taxon>
        <taxon>Hexacorallia</taxon>
        <taxon>Scleractinia</taxon>
        <taxon>Astrocoeniina</taxon>
        <taxon>Pocilloporidae</taxon>
        <taxon>Stylophora</taxon>
    </lineage>
</organism>
<dbReference type="InterPro" id="IPR000477">
    <property type="entry name" value="RT_dom"/>
</dbReference>
<evidence type="ECO:0000259" key="1">
    <source>
        <dbReference type="Pfam" id="PF00078"/>
    </source>
</evidence>
<feature type="domain" description="Reverse transcriptase" evidence="1">
    <location>
        <begin position="151"/>
        <end position="280"/>
    </location>
</feature>
<dbReference type="Gene3D" id="3.10.10.10">
    <property type="entry name" value="HIV Type 1 Reverse Transcriptase, subunit A, domain 1"/>
    <property type="match status" value="1"/>
</dbReference>
<dbReference type="EMBL" id="LSMT01000161">
    <property type="protein sequence ID" value="PFX25054.1"/>
    <property type="molecule type" value="Genomic_DNA"/>
</dbReference>
<dbReference type="InterPro" id="IPR043128">
    <property type="entry name" value="Rev_trsase/Diguanyl_cyclase"/>
</dbReference>
<dbReference type="OrthoDB" id="5983777at2759"/>
<dbReference type="STRING" id="50429.A0A2B4S2X8"/>
<dbReference type="Gene3D" id="3.30.70.270">
    <property type="match status" value="2"/>
</dbReference>
<keyword evidence="3" id="KW-1185">Reference proteome</keyword>